<evidence type="ECO:0000313" key="2">
    <source>
        <dbReference type="EMBL" id="EDY21245.1"/>
    </source>
</evidence>
<gene>
    <name evidence="2" type="ORF">CfE428DRAFT_1538</name>
</gene>
<evidence type="ECO:0000256" key="1">
    <source>
        <dbReference type="SAM" id="Phobius"/>
    </source>
</evidence>
<feature type="transmembrane region" description="Helical" evidence="1">
    <location>
        <begin position="27"/>
        <end position="49"/>
    </location>
</feature>
<name>B4CY97_9BACT</name>
<keyword evidence="1" id="KW-0472">Membrane</keyword>
<sequence>MCLVCLLCGLALILASPSHHQYRGLELLVGTVLLVTALGDFALGILLAVAAREVKPRKFETE</sequence>
<dbReference type="Proteomes" id="UP000005824">
    <property type="component" value="Unassembled WGS sequence"/>
</dbReference>
<accession>B4CY97</accession>
<evidence type="ECO:0000313" key="3">
    <source>
        <dbReference type="Proteomes" id="UP000005824"/>
    </source>
</evidence>
<keyword evidence="3" id="KW-1185">Reference proteome</keyword>
<dbReference type="AlphaFoldDB" id="B4CY97"/>
<reference evidence="2 3" key="1">
    <citation type="journal article" date="2011" name="J. Bacteriol.">
        <title>Genome sequence of Chthoniobacter flavus Ellin428, an aerobic heterotrophic soil bacterium.</title>
        <authorList>
            <person name="Kant R."/>
            <person name="van Passel M.W."/>
            <person name="Palva A."/>
            <person name="Lucas S."/>
            <person name="Lapidus A."/>
            <person name="Glavina Del Rio T."/>
            <person name="Dalin E."/>
            <person name="Tice H."/>
            <person name="Bruce D."/>
            <person name="Goodwin L."/>
            <person name="Pitluck S."/>
            <person name="Larimer F.W."/>
            <person name="Land M.L."/>
            <person name="Hauser L."/>
            <person name="Sangwan P."/>
            <person name="de Vos W.M."/>
            <person name="Janssen P.H."/>
            <person name="Smidt H."/>
        </authorList>
    </citation>
    <scope>NUCLEOTIDE SEQUENCE [LARGE SCALE GENOMIC DNA]</scope>
    <source>
        <strain evidence="2 3">Ellin428</strain>
    </source>
</reference>
<organism evidence="2 3">
    <name type="scientific">Chthoniobacter flavus Ellin428</name>
    <dbReference type="NCBI Taxonomy" id="497964"/>
    <lineage>
        <taxon>Bacteria</taxon>
        <taxon>Pseudomonadati</taxon>
        <taxon>Verrucomicrobiota</taxon>
        <taxon>Spartobacteria</taxon>
        <taxon>Chthoniobacterales</taxon>
        <taxon>Chthoniobacteraceae</taxon>
        <taxon>Chthoniobacter</taxon>
    </lineage>
</organism>
<dbReference type="EMBL" id="ABVL01000003">
    <property type="protein sequence ID" value="EDY21245.1"/>
    <property type="molecule type" value="Genomic_DNA"/>
</dbReference>
<keyword evidence="1" id="KW-1133">Transmembrane helix</keyword>
<comment type="caution">
    <text evidence="2">The sequence shown here is derived from an EMBL/GenBank/DDBJ whole genome shotgun (WGS) entry which is preliminary data.</text>
</comment>
<dbReference type="InParanoid" id="B4CY97"/>
<proteinExistence type="predicted"/>
<protein>
    <submittedName>
        <fullName evidence="2">Uncharacterized protein</fullName>
    </submittedName>
</protein>
<keyword evidence="1" id="KW-0812">Transmembrane</keyword>